<feature type="domain" description="BppU N-terminal" evidence="2">
    <location>
        <begin position="19"/>
        <end position="155"/>
    </location>
</feature>
<dbReference type="CDD" id="cd19958">
    <property type="entry name" value="pyocin_knob"/>
    <property type="match status" value="1"/>
</dbReference>
<feature type="coiled-coil region" evidence="1">
    <location>
        <begin position="143"/>
        <end position="170"/>
    </location>
</feature>
<reference evidence="3 4" key="1">
    <citation type="submission" date="2022-06" db="EMBL/GenBank/DDBJ databases">
        <title>Staphylococcus hominis ShoR14 genome sequence.</title>
        <authorList>
            <person name="Yeo C.C."/>
            <person name="Chew C.H."/>
            <person name="Che Hamzah A.M."/>
            <person name="Al-Trad E.I."/>
        </authorList>
    </citation>
    <scope>NUCLEOTIDE SEQUENCE [LARGE SCALE GENOMIC DNA]</scope>
    <source>
        <strain evidence="3 4">ShoR14</strain>
    </source>
</reference>
<comment type="caution">
    <text evidence="3">The sequence shown here is derived from an EMBL/GenBank/DDBJ whole genome shotgun (WGS) entry which is preliminary data.</text>
</comment>
<dbReference type="RefSeq" id="WP_017175543.1">
    <property type="nucleotide sequence ID" value="NZ_JACGOU010000001.1"/>
</dbReference>
<evidence type="ECO:0000256" key="1">
    <source>
        <dbReference type="SAM" id="Coils"/>
    </source>
</evidence>
<evidence type="ECO:0000313" key="4">
    <source>
        <dbReference type="Proteomes" id="UP000665944"/>
    </source>
</evidence>
<dbReference type="Pfam" id="PF10651">
    <property type="entry name" value="BppU_N"/>
    <property type="match status" value="1"/>
</dbReference>
<protein>
    <submittedName>
        <fullName evidence="3">BppU family phage baseplate upper protein</fullName>
    </submittedName>
</protein>
<evidence type="ECO:0000259" key="2">
    <source>
        <dbReference type="Pfam" id="PF10651"/>
    </source>
</evidence>
<organism evidence="3 4">
    <name type="scientific">Staphylococcus hominis</name>
    <dbReference type="NCBI Taxonomy" id="1290"/>
    <lineage>
        <taxon>Bacteria</taxon>
        <taxon>Bacillati</taxon>
        <taxon>Bacillota</taxon>
        <taxon>Bacilli</taxon>
        <taxon>Bacillales</taxon>
        <taxon>Staphylococcaceae</taxon>
        <taxon>Staphylococcus</taxon>
    </lineage>
</organism>
<dbReference type="Gene3D" id="2.60.40.3350">
    <property type="match status" value="1"/>
</dbReference>
<sequence>MDGLKKEAKITVVDEPRLKPITDENIAFYNMDINTAVLTFQVRKQDYPLEISKVNTDIYAYFVSDNGSSTGRVQVDYVNPMQGIIQLTLDNDFLKAATDTYVTGQIYIKAVGRKDTVVLNEFRFYVKDALINQIDADIKISYIREIDDLIDNFKKKIENVSQNFSDIETAQADFTAFVNAQKNTFIKQVNDMKNEMNAFANNTQKDLIDRLNSIDDKMLQTLSELENGTENFVTEDELNTLLANYPTNEQLTTQLNGKANVGDVTGNQSVELPDFDVIIKEKVDEALANAQLQRFTFTDDNGYIPRIDNPDLYTMSGIDASGFYYAYNPVNSPDPNNQSGYLLVMARSSSYKKVLFFPFNRHVFYSRNKMGNTAGWGIWYDATNNINVGEMIADVTET</sequence>
<accession>A0A8X8GQN7</accession>
<gene>
    <name evidence="3" type="ORF">J7T32_012400</name>
</gene>
<proteinExistence type="predicted"/>
<keyword evidence="4" id="KW-1185">Reference proteome</keyword>
<name>A0A8X8GQN7_STAHO</name>
<keyword evidence="1" id="KW-0175">Coiled coil</keyword>
<dbReference type="InterPro" id="IPR018913">
    <property type="entry name" value="BppU_N"/>
</dbReference>
<evidence type="ECO:0000313" key="3">
    <source>
        <dbReference type="EMBL" id="MCM5673523.1"/>
    </source>
</evidence>
<dbReference type="Proteomes" id="UP000665944">
    <property type="component" value="Unassembled WGS sequence"/>
</dbReference>
<dbReference type="AlphaFoldDB" id="A0A8X8GQN7"/>
<dbReference type="EMBL" id="JAGHKT020000051">
    <property type="protein sequence ID" value="MCM5673523.1"/>
    <property type="molecule type" value="Genomic_DNA"/>
</dbReference>